<dbReference type="EMBL" id="HBFB01011544">
    <property type="protein sequence ID" value="CAD8674776.1"/>
    <property type="molecule type" value="Transcribed_RNA"/>
</dbReference>
<evidence type="ECO:0000313" key="2">
    <source>
        <dbReference type="EMBL" id="CAD8674776.1"/>
    </source>
</evidence>
<feature type="compositionally biased region" description="Low complexity" evidence="1">
    <location>
        <begin position="65"/>
        <end position="76"/>
    </location>
</feature>
<proteinExistence type="predicted"/>
<protein>
    <submittedName>
        <fullName evidence="2">Uncharacterized protein</fullName>
    </submittedName>
</protein>
<gene>
    <name evidence="2" type="ORF">CLEI1391_LOCUS6534</name>
</gene>
<reference evidence="2" key="1">
    <citation type="submission" date="2021-01" db="EMBL/GenBank/DDBJ databases">
        <authorList>
            <person name="Corre E."/>
            <person name="Pelletier E."/>
            <person name="Niang G."/>
            <person name="Scheremetjew M."/>
            <person name="Finn R."/>
            <person name="Kale V."/>
            <person name="Holt S."/>
            <person name="Cochrane G."/>
            <person name="Meng A."/>
            <person name="Brown T."/>
            <person name="Cohen L."/>
        </authorList>
    </citation>
    <scope>NUCLEOTIDE SEQUENCE</scope>
    <source>
        <strain evidence="2">SAG 11-49</strain>
    </source>
</reference>
<organism evidence="2">
    <name type="scientific">Chlamydomonas leiostraca</name>
    <dbReference type="NCBI Taxonomy" id="1034604"/>
    <lineage>
        <taxon>Eukaryota</taxon>
        <taxon>Viridiplantae</taxon>
        <taxon>Chlorophyta</taxon>
        <taxon>core chlorophytes</taxon>
        <taxon>Chlorophyceae</taxon>
        <taxon>CS clade</taxon>
        <taxon>Chlamydomonadales</taxon>
        <taxon>Chlamydomonadaceae</taxon>
        <taxon>Chlamydomonas</taxon>
    </lineage>
</organism>
<name>A0A7S0WNS0_9CHLO</name>
<accession>A0A7S0WNS0</accession>
<feature type="region of interest" description="Disordered" evidence="1">
    <location>
        <begin position="100"/>
        <end position="125"/>
    </location>
</feature>
<evidence type="ECO:0000256" key="1">
    <source>
        <dbReference type="SAM" id="MobiDB-lite"/>
    </source>
</evidence>
<dbReference type="AlphaFoldDB" id="A0A7S0WNS0"/>
<feature type="region of interest" description="Disordered" evidence="1">
    <location>
        <begin position="65"/>
        <end position="84"/>
    </location>
</feature>
<sequence>MGDEREPWRDRLNALPLTGDEKGKAFVHIKKDDDMKALLADQNTDLETCVSAVRELLRIARSPPAAAPAAGADAGANPKHAKKGTEAVLATGNIIPDWQHLQHQRQQRGAGLRQRHVGSRAGVHD</sequence>